<evidence type="ECO:0000256" key="3">
    <source>
        <dbReference type="ARBA" id="ARBA00022723"/>
    </source>
</evidence>
<keyword evidence="9" id="KW-1185">Reference proteome</keyword>
<reference evidence="9" key="1">
    <citation type="journal article" date="2019" name="Int. J. Syst. Evol. Microbiol.">
        <title>The Global Catalogue of Microorganisms (GCM) 10K type strain sequencing project: providing services to taxonomists for standard genome sequencing and annotation.</title>
        <authorList>
            <consortium name="The Broad Institute Genomics Platform"/>
            <consortium name="The Broad Institute Genome Sequencing Center for Infectious Disease"/>
            <person name="Wu L."/>
            <person name="Ma J."/>
        </authorList>
    </citation>
    <scope>NUCLEOTIDE SEQUENCE [LARGE SCALE GENOMIC DNA]</scope>
    <source>
        <strain evidence="9">KCTC 42224</strain>
    </source>
</reference>
<evidence type="ECO:0000256" key="7">
    <source>
        <dbReference type="ARBA" id="ARBA00023157"/>
    </source>
</evidence>
<comment type="similarity">
    <text evidence="1">Belongs to the tannase family.</text>
</comment>
<evidence type="ECO:0000256" key="4">
    <source>
        <dbReference type="ARBA" id="ARBA00022729"/>
    </source>
</evidence>
<evidence type="ECO:0000256" key="1">
    <source>
        <dbReference type="ARBA" id="ARBA00006249"/>
    </source>
</evidence>
<keyword evidence="2" id="KW-0719">Serine esterase</keyword>
<protein>
    <submittedName>
        <fullName evidence="8">Tannase/feruloyl esterase family alpha/beta hydrolase</fullName>
    </submittedName>
</protein>
<dbReference type="Gene3D" id="3.40.50.1820">
    <property type="entry name" value="alpha/beta hydrolase"/>
    <property type="match status" value="1"/>
</dbReference>
<proteinExistence type="inferred from homology"/>
<dbReference type="EMBL" id="JBHRYE010000002">
    <property type="protein sequence ID" value="MFC3670038.1"/>
    <property type="molecule type" value="Genomic_DNA"/>
</dbReference>
<dbReference type="PANTHER" id="PTHR33938">
    <property type="entry name" value="FERULOYL ESTERASE B-RELATED"/>
    <property type="match status" value="1"/>
</dbReference>
<dbReference type="GO" id="GO:0016787">
    <property type="term" value="F:hydrolase activity"/>
    <property type="evidence" value="ECO:0007669"/>
    <property type="project" value="UniProtKB-KW"/>
</dbReference>
<dbReference type="RefSeq" id="WP_229815282.1">
    <property type="nucleotide sequence ID" value="NZ_BMZP01000009.1"/>
</dbReference>
<keyword evidence="5 8" id="KW-0378">Hydrolase</keyword>
<organism evidence="8 9">
    <name type="scientific">Novosphingobium pokkalii</name>
    <dbReference type="NCBI Taxonomy" id="1770194"/>
    <lineage>
        <taxon>Bacteria</taxon>
        <taxon>Pseudomonadati</taxon>
        <taxon>Pseudomonadota</taxon>
        <taxon>Alphaproteobacteria</taxon>
        <taxon>Sphingomonadales</taxon>
        <taxon>Sphingomonadaceae</taxon>
        <taxon>Novosphingobium</taxon>
    </lineage>
</organism>
<comment type="caution">
    <text evidence="8">The sequence shown here is derived from an EMBL/GenBank/DDBJ whole genome shotgun (WGS) entry which is preliminary data.</text>
</comment>
<keyword evidence="6" id="KW-0106">Calcium</keyword>
<dbReference type="InterPro" id="IPR011118">
    <property type="entry name" value="Tannase/feruloyl_esterase"/>
</dbReference>
<name>A0ABV7UXY0_9SPHN</name>
<keyword evidence="4" id="KW-0732">Signal</keyword>
<dbReference type="PANTHER" id="PTHR33938:SF15">
    <property type="entry name" value="FERULOYL ESTERASE B-RELATED"/>
    <property type="match status" value="1"/>
</dbReference>
<dbReference type="InterPro" id="IPR029058">
    <property type="entry name" value="AB_hydrolase_fold"/>
</dbReference>
<evidence type="ECO:0000313" key="8">
    <source>
        <dbReference type="EMBL" id="MFC3670038.1"/>
    </source>
</evidence>
<keyword evidence="3" id="KW-0479">Metal-binding</keyword>
<evidence type="ECO:0000256" key="6">
    <source>
        <dbReference type="ARBA" id="ARBA00022837"/>
    </source>
</evidence>
<keyword evidence="7" id="KW-1015">Disulfide bond</keyword>
<evidence type="ECO:0000256" key="5">
    <source>
        <dbReference type="ARBA" id="ARBA00022801"/>
    </source>
</evidence>
<evidence type="ECO:0000256" key="2">
    <source>
        <dbReference type="ARBA" id="ARBA00022487"/>
    </source>
</evidence>
<dbReference type="Pfam" id="PF07519">
    <property type="entry name" value="Tannase"/>
    <property type="match status" value="2"/>
</dbReference>
<evidence type="ECO:0000313" key="9">
    <source>
        <dbReference type="Proteomes" id="UP001595683"/>
    </source>
</evidence>
<dbReference type="Proteomes" id="UP001595683">
    <property type="component" value="Unassembled WGS sequence"/>
</dbReference>
<dbReference type="SUPFAM" id="SSF53474">
    <property type="entry name" value="alpha/beta-Hydrolases"/>
    <property type="match status" value="1"/>
</dbReference>
<accession>A0ABV7UXY0</accession>
<sequence>MAHAAADETGCTGLAKAGQVAWPEAGTRIVSATWRAAGTTVPLLAQPDAPPVQVALPAHCEVQGILHERKGIDGQDYAIRFRVRLPAAWNGRFLMQGGGGTNGTVGDAIGMTAMDQPSALSQGYAVMAQDSGHDNATNADPARGGLVAFARDPQARADYGGASLRPVTLAAKAVIGAYYGQAPRFSYFMGCSKGGQEGMVLAQREPDLYNGIVAAAPGFALPRAALAEAWNTQAFGGVLAAQGKAPTVANLATAFSVEDGARVRQAILAACDGLDGAQDGIVADGARCTSALVVPRLRAAGLSAAQVVALERVHDGVRDAAGHQIYPGFGWDAGWFDPGWRIWMTGSADGRVPALNVVLGGPSRLVLFATPPGDAPPAPDAMLAAQKAFVPAQGAAAIMATAPGWPRSAWQDVGAHEPDLDRFRARGGRLIVPHGASDPVFSLNDTLAWWRALDRHSGGQAAGFARVFPVPGMAHCAGGPATDRYDALRALADWVEKGRAPDALAAKAGPATPWPGRERPLCRYPLVARTKGGVTACALPPKVPVKAAR</sequence>
<gene>
    <name evidence="8" type="ORF">ACFOOT_01235</name>
</gene>